<dbReference type="PIRSF" id="PIRSF036525">
    <property type="entry name" value="CobF"/>
    <property type="match status" value="1"/>
</dbReference>
<keyword evidence="3" id="KW-0489">Methyltransferase</keyword>
<accession>A0ABN2JXR9</accession>
<evidence type="ECO:0000256" key="2">
    <source>
        <dbReference type="ARBA" id="ARBA00022573"/>
    </source>
</evidence>
<evidence type="ECO:0000256" key="1">
    <source>
        <dbReference type="ARBA" id="ARBA00004953"/>
    </source>
</evidence>
<dbReference type="Proteomes" id="UP001501057">
    <property type="component" value="Unassembled WGS sequence"/>
</dbReference>
<dbReference type="EMBL" id="BAAAME010000004">
    <property type="protein sequence ID" value="GAA1742711.1"/>
    <property type="molecule type" value="Genomic_DNA"/>
</dbReference>
<evidence type="ECO:0000256" key="3">
    <source>
        <dbReference type="ARBA" id="ARBA00022603"/>
    </source>
</evidence>
<reference evidence="8 9" key="1">
    <citation type="journal article" date="2019" name="Int. J. Syst. Evol. Microbiol.">
        <title>The Global Catalogue of Microorganisms (GCM) 10K type strain sequencing project: providing services to taxonomists for standard genome sequencing and annotation.</title>
        <authorList>
            <consortium name="The Broad Institute Genomics Platform"/>
            <consortium name="The Broad Institute Genome Sequencing Center for Infectious Disease"/>
            <person name="Wu L."/>
            <person name="Ma J."/>
        </authorList>
    </citation>
    <scope>NUCLEOTIDE SEQUENCE [LARGE SCALE GENOMIC DNA]</scope>
    <source>
        <strain evidence="8 9">JCM 13518</strain>
    </source>
</reference>
<name>A0ABN2JXR9_9ACTN</name>
<dbReference type="InterPro" id="IPR000878">
    <property type="entry name" value="4pyrrol_Mease"/>
</dbReference>
<comment type="caution">
    <text evidence="8">The sequence shown here is derived from an EMBL/GenBank/DDBJ whole genome shotgun (WGS) entry which is preliminary data.</text>
</comment>
<dbReference type="InterPro" id="IPR014776">
    <property type="entry name" value="4pyrrole_Mease_sub2"/>
</dbReference>
<dbReference type="PANTHER" id="PTHR43467">
    <property type="entry name" value="COBALT-PRECORRIN-2 C(20)-METHYLTRANSFERASE"/>
    <property type="match status" value="1"/>
</dbReference>
<comment type="pathway">
    <text evidence="1">Cofactor biosynthesis; adenosylcobalamin biosynthesis.</text>
</comment>
<feature type="domain" description="Tetrapyrrole methylase" evidence="7">
    <location>
        <begin position="156"/>
        <end position="271"/>
    </location>
</feature>
<dbReference type="InterPro" id="IPR012797">
    <property type="entry name" value="CobF"/>
</dbReference>
<dbReference type="Gene3D" id="3.40.1010.10">
    <property type="entry name" value="Cobalt-precorrin-4 Transmethylase, Domain 1"/>
    <property type="match status" value="1"/>
</dbReference>
<evidence type="ECO:0000256" key="5">
    <source>
        <dbReference type="ARBA" id="ARBA00022691"/>
    </source>
</evidence>
<protein>
    <submittedName>
        <fullName evidence="8">Precorrin-6A synthase (Deacetylating)</fullName>
    </submittedName>
</protein>
<dbReference type="Gene3D" id="3.30.950.10">
    <property type="entry name" value="Methyltransferase, Cobalt-precorrin-4 Transmethylase, Domain 2"/>
    <property type="match status" value="1"/>
</dbReference>
<organism evidence="8 9">
    <name type="scientific">Aeromicrobium alkaliterrae</name>
    <dbReference type="NCBI Taxonomy" id="302168"/>
    <lineage>
        <taxon>Bacteria</taxon>
        <taxon>Bacillati</taxon>
        <taxon>Actinomycetota</taxon>
        <taxon>Actinomycetes</taxon>
        <taxon>Propionibacteriales</taxon>
        <taxon>Nocardioidaceae</taxon>
        <taxon>Aeromicrobium</taxon>
    </lineage>
</organism>
<feature type="region of interest" description="Disordered" evidence="6">
    <location>
        <begin position="1"/>
        <end position="26"/>
    </location>
</feature>
<keyword evidence="5" id="KW-0949">S-adenosyl-L-methionine</keyword>
<dbReference type="Pfam" id="PF00590">
    <property type="entry name" value="TP_methylase"/>
    <property type="match status" value="2"/>
</dbReference>
<dbReference type="PANTHER" id="PTHR43467:SF1">
    <property type="entry name" value="PRECORRIN-6A SYNTHASE [DEACETYLATING]"/>
    <property type="match status" value="1"/>
</dbReference>
<keyword evidence="9" id="KW-1185">Reference proteome</keyword>
<dbReference type="SUPFAM" id="SSF53790">
    <property type="entry name" value="Tetrapyrrole methylase"/>
    <property type="match status" value="1"/>
</dbReference>
<feature type="compositionally biased region" description="Basic and acidic residues" evidence="6">
    <location>
        <begin position="9"/>
        <end position="19"/>
    </location>
</feature>
<feature type="domain" description="Tetrapyrrole methylase" evidence="7">
    <location>
        <begin position="31"/>
        <end position="117"/>
    </location>
</feature>
<evidence type="ECO:0000256" key="4">
    <source>
        <dbReference type="ARBA" id="ARBA00022679"/>
    </source>
</evidence>
<dbReference type="InterPro" id="IPR035996">
    <property type="entry name" value="4pyrrol_Methylase_sf"/>
</dbReference>
<evidence type="ECO:0000313" key="9">
    <source>
        <dbReference type="Proteomes" id="UP001501057"/>
    </source>
</evidence>
<dbReference type="CDD" id="cd11643">
    <property type="entry name" value="Precorrin-6A-synthase"/>
    <property type="match status" value="1"/>
</dbReference>
<keyword evidence="2" id="KW-0169">Cobalamin biosynthesis</keyword>
<evidence type="ECO:0000313" key="8">
    <source>
        <dbReference type="EMBL" id="GAA1742711.1"/>
    </source>
</evidence>
<gene>
    <name evidence="8" type="primary">cobF</name>
    <name evidence="8" type="ORF">GCM10009710_23540</name>
</gene>
<evidence type="ECO:0000256" key="6">
    <source>
        <dbReference type="SAM" id="MobiDB-lite"/>
    </source>
</evidence>
<sequence>MADATEPSRPLRREEERRASKGVPQPQGFRLRLVGIGLGDPAHLTVEAVEALQSASFALVTVKRDDDPLAAARRAILDRYAPGLPVVEVEDPERDRSEGATSSTSAYEAVVSTWHEARAAAWESALTTAWTEPDVLAHPPFRGADSTDKSAHLGAGVLLVWGDPAFYDSTIRVVERVLARGNLAFEWDVLPGISALQLLAARHRIVLHEVGQPITVTTARRLREAVDSGADNVLVFLTGRLELEGLEDWTIWWGANLGAASERLVSGRVADVLPAIESARTDAKADAGWVMDAYLLRR</sequence>
<dbReference type="InterPro" id="IPR014777">
    <property type="entry name" value="4pyrrole_Mease_sub1"/>
</dbReference>
<evidence type="ECO:0000259" key="7">
    <source>
        <dbReference type="Pfam" id="PF00590"/>
    </source>
</evidence>
<keyword evidence="4" id="KW-0808">Transferase</keyword>
<proteinExistence type="predicted"/>